<evidence type="ECO:0000313" key="1">
    <source>
        <dbReference type="EMBL" id="MFC3848123.1"/>
    </source>
</evidence>
<gene>
    <name evidence="1" type="ORF">ACFOPX_06250</name>
</gene>
<dbReference type="Proteomes" id="UP001595783">
    <property type="component" value="Unassembled WGS sequence"/>
</dbReference>
<dbReference type="InterPro" id="IPR000836">
    <property type="entry name" value="PRTase_dom"/>
</dbReference>
<dbReference type="SUPFAM" id="SSF53271">
    <property type="entry name" value="PRTase-like"/>
    <property type="match status" value="1"/>
</dbReference>
<dbReference type="InterPro" id="IPR029057">
    <property type="entry name" value="PRTase-like"/>
</dbReference>
<name>A0ABV7ZHW1_9HELI</name>
<dbReference type="RefSeq" id="WP_104751768.1">
    <property type="nucleotide sequence ID" value="NZ_FZMF01000006.1"/>
</dbReference>
<protein>
    <submittedName>
        <fullName evidence="1">ComF family protein</fullName>
    </submittedName>
</protein>
<dbReference type="Gene3D" id="3.40.50.2020">
    <property type="match status" value="1"/>
</dbReference>
<proteinExistence type="predicted"/>
<reference evidence="2" key="1">
    <citation type="journal article" date="2019" name="Int. J. Syst. Evol. Microbiol.">
        <title>The Global Catalogue of Microorganisms (GCM) 10K type strain sequencing project: providing services to taxonomists for standard genome sequencing and annotation.</title>
        <authorList>
            <consortium name="The Broad Institute Genomics Platform"/>
            <consortium name="The Broad Institute Genome Sequencing Center for Infectious Disease"/>
            <person name="Wu L."/>
            <person name="Ma J."/>
        </authorList>
    </citation>
    <scope>NUCLEOTIDE SEQUENCE [LARGE SCALE GENOMIC DNA]</scope>
    <source>
        <strain evidence="2">CCUG 53816</strain>
    </source>
</reference>
<evidence type="ECO:0000313" key="2">
    <source>
        <dbReference type="Proteomes" id="UP001595783"/>
    </source>
</evidence>
<dbReference type="CDD" id="cd06223">
    <property type="entry name" value="PRTases_typeI"/>
    <property type="match status" value="1"/>
</dbReference>
<keyword evidence="2" id="KW-1185">Reference proteome</keyword>
<dbReference type="EMBL" id="JBHRZO010000039">
    <property type="protein sequence ID" value="MFC3848123.1"/>
    <property type="molecule type" value="Genomic_DNA"/>
</dbReference>
<sequence>MRCVLCEAWVRPFNLVCARCNSLLEPQILVRKVEGVAIYGFYCYEEIEILLKSKYDDIGSRLLALLARKARLAFQTRVRPNLNLPNPLYGIALDDTIKRAYAPTAVILRQFCQQSTFKPLYYKLSATKPITYAGQSLAFRQSHTKDFVYRGKSPLECFVVDDIFTTGTTMQQALQTLARAQVRVCFGVVLAHTSKH</sequence>
<comment type="caution">
    <text evidence="1">The sequence shown here is derived from an EMBL/GenBank/DDBJ whole genome shotgun (WGS) entry which is preliminary data.</text>
</comment>
<organism evidence="1 2">
    <name type="scientific">Helicobacter baculiformis</name>
    <dbReference type="NCBI Taxonomy" id="427351"/>
    <lineage>
        <taxon>Bacteria</taxon>
        <taxon>Pseudomonadati</taxon>
        <taxon>Campylobacterota</taxon>
        <taxon>Epsilonproteobacteria</taxon>
        <taxon>Campylobacterales</taxon>
        <taxon>Helicobacteraceae</taxon>
        <taxon>Helicobacter</taxon>
    </lineage>
</organism>
<accession>A0ABV7ZHW1</accession>